<name>X0XVX5_9ZZZZ</name>
<protein>
    <submittedName>
        <fullName evidence="1">Uncharacterized protein</fullName>
    </submittedName>
</protein>
<dbReference type="EMBL" id="BARS01059710">
    <property type="protein sequence ID" value="GAG47510.1"/>
    <property type="molecule type" value="Genomic_DNA"/>
</dbReference>
<dbReference type="AlphaFoldDB" id="X0XVX5"/>
<reference evidence="1" key="1">
    <citation type="journal article" date="2014" name="Front. Microbiol.">
        <title>High frequency of phylogenetically diverse reductive dehalogenase-homologous genes in deep subseafloor sedimentary metagenomes.</title>
        <authorList>
            <person name="Kawai M."/>
            <person name="Futagami T."/>
            <person name="Toyoda A."/>
            <person name="Takaki Y."/>
            <person name="Nishi S."/>
            <person name="Hori S."/>
            <person name="Arai W."/>
            <person name="Tsubouchi T."/>
            <person name="Morono Y."/>
            <person name="Uchiyama I."/>
            <person name="Ito T."/>
            <person name="Fujiyama A."/>
            <person name="Inagaki F."/>
            <person name="Takami H."/>
        </authorList>
    </citation>
    <scope>NUCLEOTIDE SEQUENCE</scope>
    <source>
        <strain evidence="1">Expedition CK06-06</strain>
    </source>
</reference>
<accession>X0XVX5</accession>
<sequence length="33" mass="3689">RKAVLTNNVFVVDVKLKKAAAVVHINKDTREIV</sequence>
<gene>
    <name evidence="1" type="ORF">S01H1_86304</name>
</gene>
<proteinExistence type="predicted"/>
<feature type="non-terminal residue" evidence="1">
    <location>
        <position position="1"/>
    </location>
</feature>
<organism evidence="1">
    <name type="scientific">marine sediment metagenome</name>
    <dbReference type="NCBI Taxonomy" id="412755"/>
    <lineage>
        <taxon>unclassified sequences</taxon>
        <taxon>metagenomes</taxon>
        <taxon>ecological metagenomes</taxon>
    </lineage>
</organism>
<evidence type="ECO:0000313" key="1">
    <source>
        <dbReference type="EMBL" id="GAG47510.1"/>
    </source>
</evidence>
<feature type="non-terminal residue" evidence="1">
    <location>
        <position position="33"/>
    </location>
</feature>
<comment type="caution">
    <text evidence="1">The sequence shown here is derived from an EMBL/GenBank/DDBJ whole genome shotgun (WGS) entry which is preliminary data.</text>
</comment>